<evidence type="ECO:0000256" key="1">
    <source>
        <dbReference type="SAM" id="Phobius"/>
    </source>
</evidence>
<reference evidence="3" key="1">
    <citation type="journal article" date="2019" name="Int. J. Syst. Evol. Microbiol.">
        <title>The Global Catalogue of Microorganisms (GCM) 10K type strain sequencing project: providing services to taxonomists for standard genome sequencing and annotation.</title>
        <authorList>
            <consortium name="The Broad Institute Genomics Platform"/>
            <consortium name="The Broad Institute Genome Sequencing Center for Infectious Disease"/>
            <person name="Wu L."/>
            <person name="Ma J."/>
        </authorList>
    </citation>
    <scope>NUCLEOTIDE SEQUENCE [LARGE SCALE GENOMIC DNA]</scope>
    <source>
        <strain evidence="3">JCM 17555</strain>
    </source>
</reference>
<dbReference type="GO" id="GO:0004177">
    <property type="term" value="F:aminopeptidase activity"/>
    <property type="evidence" value="ECO:0007669"/>
    <property type="project" value="UniProtKB-KW"/>
</dbReference>
<dbReference type="EMBL" id="BAABBO010000011">
    <property type="protein sequence ID" value="GAA3966876.1"/>
    <property type="molecule type" value="Genomic_DNA"/>
</dbReference>
<dbReference type="InterPro" id="IPR014553">
    <property type="entry name" value="Aminopept"/>
</dbReference>
<accession>A0ABP7PKB9</accession>
<comment type="caution">
    <text evidence="2">The sequence shown here is derived from an EMBL/GenBank/DDBJ whole genome shotgun (WGS) entry which is preliminary data.</text>
</comment>
<keyword evidence="2" id="KW-0031">Aminopeptidase</keyword>
<proteinExistence type="predicted"/>
<protein>
    <submittedName>
        <fullName evidence="2">Aminopeptidase</fullName>
    </submittedName>
</protein>
<name>A0ABP7PKB9_9GAMM</name>
<dbReference type="PIRSF" id="PIRSF029285">
    <property type="entry name" value="Aminopept"/>
    <property type="match status" value="1"/>
</dbReference>
<keyword evidence="2" id="KW-0378">Hydrolase</keyword>
<evidence type="ECO:0000313" key="2">
    <source>
        <dbReference type="EMBL" id="GAA3966876.1"/>
    </source>
</evidence>
<keyword evidence="2" id="KW-0645">Protease</keyword>
<evidence type="ECO:0000313" key="3">
    <source>
        <dbReference type="Proteomes" id="UP001501337"/>
    </source>
</evidence>
<organism evidence="2 3">
    <name type="scientific">Allohahella marinimesophila</name>
    <dbReference type="NCBI Taxonomy" id="1054972"/>
    <lineage>
        <taxon>Bacteria</taxon>
        <taxon>Pseudomonadati</taxon>
        <taxon>Pseudomonadota</taxon>
        <taxon>Gammaproteobacteria</taxon>
        <taxon>Oceanospirillales</taxon>
        <taxon>Hahellaceae</taxon>
        <taxon>Allohahella</taxon>
    </lineage>
</organism>
<dbReference type="Proteomes" id="UP001501337">
    <property type="component" value="Unassembled WGS sequence"/>
</dbReference>
<keyword evidence="1" id="KW-0472">Membrane</keyword>
<keyword evidence="1" id="KW-1133">Transmembrane helix</keyword>
<sequence length="374" mass="42100">MPIADTGEPNIMYLNRFRRASRTLWVRLPATLLVIFLFSSCQQFGYYMHATGGQLALLWDRESIESLLARPDLEPVLADKLRLVKAARQFAQDELDLPVNDAYATYVALPRRHVVWNLQAAGEFSTDSHEWCFPVAGCVAYKGYFEEMLARRNADQMSAAGFDVYVRGVNAYSTLGWFDDPVLSSFIHYADHSLVALLFHELAHRKLYVSGDTSFNESWATAVQIIATERWATDGRSALTTDQVLRQLQATARVSAFVDETLHTLAGIYSQEALSPVEKRLLKQDILDDLHSQYLALEADFGYPMGYGHFFSQPLNNAALLSVGHYTMWVPAFLQKYRQLDADLAQFYSWSTALASLAKSERDAVLQVLQAAAS</sequence>
<keyword evidence="1" id="KW-0812">Transmembrane</keyword>
<feature type="transmembrane region" description="Helical" evidence="1">
    <location>
        <begin position="24"/>
        <end position="48"/>
    </location>
</feature>
<dbReference type="Pfam" id="PF10023">
    <property type="entry name" value="Aminopep"/>
    <property type="match status" value="1"/>
</dbReference>
<keyword evidence="3" id="KW-1185">Reference proteome</keyword>
<gene>
    <name evidence="2" type="ORF">GCM10022278_25870</name>
</gene>